<evidence type="ECO:0000313" key="12">
    <source>
        <dbReference type="Proteomes" id="UP000003374"/>
    </source>
</evidence>
<evidence type="ECO:0000256" key="6">
    <source>
        <dbReference type="RuleBase" id="RU003847"/>
    </source>
</evidence>
<dbReference type="CDD" id="cd01668">
    <property type="entry name" value="TGS_RSH"/>
    <property type="match status" value="1"/>
</dbReference>
<dbReference type="Gene3D" id="1.10.3210.10">
    <property type="entry name" value="Hypothetical protein af1432"/>
    <property type="match status" value="1"/>
</dbReference>
<comment type="caution">
    <text evidence="11">The sequence shown here is derived from an EMBL/GenBank/DDBJ whole genome shotgun (WGS) entry which is preliminary data.</text>
</comment>
<dbReference type="EMBL" id="AAOF01000019">
    <property type="protein sequence ID" value="EAR20582.1"/>
    <property type="molecule type" value="Genomic_DNA"/>
</dbReference>
<dbReference type="GO" id="GO:0008893">
    <property type="term" value="F:guanosine-3',5'-bis(diphosphate) 3'-diphosphatase activity"/>
    <property type="evidence" value="ECO:0007669"/>
    <property type="project" value="TreeGrafter"/>
</dbReference>
<comment type="similarity">
    <text evidence="6">Belongs to the relA/spoT family.</text>
</comment>
<dbReference type="GO" id="GO:0005886">
    <property type="term" value="C:plasma membrane"/>
    <property type="evidence" value="ECO:0007669"/>
    <property type="project" value="TreeGrafter"/>
</dbReference>
<dbReference type="SMART" id="SM00954">
    <property type="entry name" value="RelA_SpoT"/>
    <property type="match status" value="1"/>
</dbReference>
<comment type="pathway">
    <text evidence="2">Purine metabolism.</text>
</comment>
<dbReference type="SUPFAM" id="SSF55021">
    <property type="entry name" value="ACT-like"/>
    <property type="match status" value="1"/>
</dbReference>
<comment type="function">
    <text evidence="6">In eubacteria ppGpp (guanosine 3'-diphosphate 5'-diphosphate) is a mediator of the stringent response that coordinates a variety of cellular activities in response to changes in nutritional abundance.</text>
</comment>
<dbReference type="OrthoDB" id="9805041at2"/>
<sequence length="737" mass="83344">MVDVSDEFENFSGREISFEDWVRRLSCELSQTQMDKLRLAWEQAQSVYSGQHRTSGEGCFQHALSVATILAGLRLDADAIIAGLFHALPSLGVFEPTRLAAEFGELVPSLIDGVAQVATLSEQREPSGKQGTGQVEALRKMILAMARDIRVVLIALAQRLVDIRTLERLSLAVQQHMARQTLELYAPLANRLGLSRIKWELEDRSLRILEPEDYRRIARSLAEKRVEREREIRALQRRASAALQQAGIEAQVAGRAKHIYSIWRKMQQKSLGFHDLLDIRAIRVLVRTIPDCYAALGVIQSLWQPIPHGYDDYIATPKANNYQSLHAAVIGPTGKSLEVQIRTREMHQRAELGVAAHWRYKEGGQRDASFDDKVAWLRQLLQWGREEASEYAPIERYKAELFEHRIYVLTPRGDILDLPRGSTPLDFAYRVHTQIGHRCRGAKVNAKMVPLSYTLQSGDQVEVLTARDMEPSRDWLNPNLGYLKSPQARSRVKRWFRLRDFDRNVADGRVLLERELRRLGGMRSVSLERLAQRAHFAKADEFLAAIGRGEITGGHIAGLISEPGPLEEPKPWPVPARRREKSSRDGSDAIVVDGVGNLLTRLARCCRPVAGDCIIGYITRNQGISVHRCDCPNMARLRKTASARLIEAVWGLPGEQRYPVDVEIQTDDPQGLLNAISTVLGSEQVKLLEVISRSERQARQVRMNLTLEVRDVEQMSRVMHRIAAMRHVHGVRRATRA</sequence>
<evidence type="ECO:0000256" key="7">
    <source>
        <dbReference type="SAM" id="Coils"/>
    </source>
</evidence>
<dbReference type="GO" id="GO:0015969">
    <property type="term" value="P:guanosine tetraphosphate metabolic process"/>
    <property type="evidence" value="ECO:0007669"/>
    <property type="project" value="InterPro"/>
</dbReference>
<dbReference type="PROSITE" id="PS51671">
    <property type="entry name" value="ACT"/>
    <property type="match status" value="1"/>
</dbReference>
<feature type="coiled-coil region" evidence="7">
    <location>
        <begin position="218"/>
        <end position="245"/>
    </location>
</feature>
<feature type="domain" description="ACT" evidence="9">
    <location>
        <begin position="661"/>
        <end position="736"/>
    </location>
</feature>
<proteinExistence type="inferred from homology"/>
<dbReference type="AlphaFoldDB" id="A4BUL6"/>
<evidence type="ECO:0000259" key="10">
    <source>
        <dbReference type="PROSITE" id="PS51880"/>
    </source>
</evidence>
<dbReference type="InterPro" id="IPR045865">
    <property type="entry name" value="ACT-like_dom_sf"/>
</dbReference>
<dbReference type="PROSITE" id="PS51880">
    <property type="entry name" value="TGS"/>
    <property type="match status" value="1"/>
</dbReference>
<dbReference type="CDD" id="cd04876">
    <property type="entry name" value="ACT_RelA-SpoT"/>
    <property type="match status" value="1"/>
</dbReference>
<dbReference type="Pfam" id="PF02824">
    <property type="entry name" value="TGS"/>
    <property type="match status" value="1"/>
</dbReference>
<dbReference type="InterPro" id="IPR012676">
    <property type="entry name" value="TGS-like"/>
</dbReference>
<feature type="domain" description="TGS" evidence="10">
    <location>
        <begin position="404"/>
        <end position="465"/>
    </location>
</feature>
<dbReference type="GO" id="GO:0008728">
    <property type="term" value="F:GTP diphosphokinase activity"/>
    <property type="evidence" value="ECO:0007669"/>
    <property type="project" value="TreeGrafter"/>
</dbReference>
<dbReference type="Gene3D" id="3.10.20.30">
    <property type="match status" value="1"/>
</dbReference>
<dbReference type="Proteomes" id="UP000003374">
    <property type="component" value="Unassembled WGS sequence"/>
</dbReference>
<feature type="region of interest" description="Disordered" evidence="8">
    <location>
        <begin position="560"/>
        <end position="585"/>
    </location>
</feature>
<organism evidence="11 12">
    <name type="scientific">Nitrococcus mobilis Nb-231</name>
    <dbReference type="NCBI Taxonomy" id="314278"/>
    <lineage>
        <taxon>Bacteria</taxon>
        <taxon>Pseudomonadati</taxon>
        <taxon>Pseudomonadota</taxon>
        <taxon>Gammaproteobacteria</taxon>
        <taxon>Chromatiales</taxon>
        <taxon>Ectothiorhodospiraceae</taxon>
        <taxon>Nitrococcus</taxon>
    </lineage>
</organism>
<dbReference type="eggNOG" id="COG0317">
    <property type="taxonomic scope" value="Bacteria"/>
</dbReference>
<dbReference type="SUPFAM" id="SSF81271">
    <property type="entry name" value="TGS-like"/>
    <property type="match status" value="1"/>
</dbReference>
<dbReference type="HOGENOM" id="CLU_012300_3_0_6"/>
<evidence type="ECO:0000256" key="8">
    <source>
        <dbReference type="SAM" id="MobiDB-lite"/>
    </source>
</evidence>
<dbReference type="InterPro" id="IPR007685">
    <property type="entry name" value="RelA_SpoT"/>
</dbReference>
<dbReference type="Pfam" id="PF13291">
    <property type="entry name" value="ACT_4"/>
    <property type="match status" value="1"/>
</dbReference>
<accession>A4BUL6</accession>
<dbReference type="InterPro" id="IPR033655">
    <property type="entry name" value="TGS_RelA/SpoT"/>
</dbReference>
<dbReference type="STRING" id="314278.NB231_07282"/>
<keyword evidence="7" id="KW-0175">Coiled coil</keyword>
<evidence type="ECO:0000259" key="9">
    <source>
        <dbReference type="PROSITE" id="PS51671"/>
    </source>
</evidence>
<dbReference type="InterPro" id="IPR004811">
    <property type="entry name" value="RelA/Spo_fam"/>
</dbReference>
<name>A4BUL6_9GAMM</name>
<dbReference type="GO" id="GO:0042594">
    <property type="term" value="P:response to starvation"/>
    <property type="evidence" value="ECO:0007669"/>
    <property type="project" value="TreeGrafter"/>
</dbReference>
<dbReference type="InterPro" id="IPR004095">
    <property type="entry name" value="TGS"/>
</dbReference>
<dbReference type="InterPro" id="IPR002912">
    <property type="entry name" value="ACT_dom"/>
</dbReference>
<dbReference type="InterPro" id="IPR012675">
    <property type="entry name" value="Beta-grasp_dom_sf"/>
</dbReference>
<gene>
    <name evidence="11" type="ORF">NB231_07282</name>
</gene>
<dbReference type="Gene3D" id="3.30.460.10">
    <property type="entry name" value="Beta Polymerase, domain 2"/>
    <property type="match status" value="1"/>
</dbReference>
<dbReference type="GO" id="GO:0015949">
    <property type="term" value="P:nucleobase-containing small molecule interconversion"/>
    <property type="evidence" value="ECO:0007669"/>
    <property type="project" value="UniProtKB-ARBA"/>
</dbReference>
<evidence type="ECO:0000256" key="5">
    <source>
        <dbReference type="ARBA" id="ARBA00033308"/>
    </source>
</evidence>
<dbReference type="PANTHER" id="PTHR21262">
    <property type="entry name" value="GUANOSINE-3',5'-BIS DIPHOSPHATE 3'-PYROPHOSPHOHYDROLASE"/>
    <property type="match status" value="1"/>
</dbReference>
<evidence type="ECO:0000256" key="1">
    <source>
        <dbReference type="ARBA" id="ARBA00019852"/>
    </source>
</evidence>
<dbReference type="Pfam" id="PF04607">
    <property type="entry name" value="RelA_SpoT"/>
    <property type="match status" value="1"/>
</dbReference>
<dbReference type="SUPFAM" id="SSF81301">
    <property type="entry name" value="Nucleotidyltransferase"/>
    <property type="match status" value="1"/>
</dbReference>
<dbReference type="Pfam" id="PF13328">
    <property type="entry name" value="HD_4"/>
    <property type="match status" value="1"/>
</dbReference>
<evidence type="ECO:0000256" key="3">
    <source>
        <dbReference type="ARBA" id="ARBA00029754"/>
    </source>
</evidence>
<dbReference type="InterPro" id="IPR043519">
    <property type="entry name" value="NT_sf"/>
</dbReference>
<protein>
    <recommendedName>
        <fullName evidence="1">GTP pyrophosphokinase</fullName>
    </recommendedName>
    <alternativeName>
        <fullName evidence="4">(p)ppGpp synthase</fullName>
    </alternativeName>
    <alternativeName>
        <fullName evidence="3">ATP:GTP 3'-pyrophosphotransferase</fullName>
    </alternativeName>
    <alternativeName>
        <fullName evidence="5">ppGpp synthase I</fullName>
    </alternativeName>
</protein>
<dbReference type="PANTHER" id="PTHR21262:SF31">
    <property type="entry name" value="GTP PYROPHOSPHOKINASE"/>
    <property type="match status" value="1"/>
</dbReference>
<evidence type="ECO:0000256" key="4">
    <source>
        <dbReference type="ARBA" id="ARBA00032407"/>
    </source>
</evidence>
<dbReference type="FunFam" id="3.10.20.30:FF:000002">
    <property type="entry name" value="GTP pyrophosphokinase (RelA/SpoT)"/>
    <property type="match status" value="1"/>
</dbReference>
<dbReference type="SUPFAM" id="SSF109604">
    <property type="entry name" value="HD-domain/PDEase-like"/>
    <property type="match status" value="1"/>
</dbReference>
<dbReference type="FunFam" id="3.30.460.10:FF:000001">
    <property type="entry name" value="GTP pyrophosphokinase RelA"/>
    <property type="match status" value="1"/>
</dbReference>
<dbReference type="Gene3D" id="3.30.70.260">
    <property type="match status" value="1"/>
</dbReference>
<dbReference type="RefSeq" id="WP_005000945.1">
    <property type="nucleotide sequence ID" value="NZ_CH672427.1"/>
</dbReference>
<keyword evidence="12" id="KW-1185">Reference proteome</keyword>
<evidence type="ECO:0000313" key="11">
    <source>
        <dbReference type="EMBL" id="EAR20582.1"/>
    </source>
</evidence>
<dbReference type="NCBIfam" id="TIGR00691">
    <property type="entry name" value="spoT_relA"/>
    <property type="match status" value="1"/>
</dbReference>
<evidence type="ECO:0000256" key="2">
    <source>
        <dbReference type="ARBA" id="ARBA00025704"/>
    </source>
</evidence>
<dbReference type="CDD" id="cd05399">
    <property type="entry name" value="NT_Rel-Spo_like"/>
    <property type="match status" value="1"/>
</dbReference>
<reference evidence="11 12" key="1">
    <citation type="submission" date="2006-02" db="EMBL/GenBank/DDBJ databases">
        <authorList>
            <person name="Waterbury J."/>
            <person name="Ferriera S."/>
            <person name="Johnson J."/>
            <person name="Kravitz S."/>
            <person name="Halpern A."/>
            <person name="Remington K."/>
            <person name="Beeson K."/>
            <person name="Tran B."/>
            <person name="Rogers Y.-H."/>
            <person name="Friedman R."/>
            <person name="Venter J.C."/>
        </authorList>
    </citation>
    <scope>NUCLEOTIDE SEQUENCE [LARGE SCALE GENOMIC DNA]</scope>
    <source>
        <strain evidence="11 12">Nb-231</strain>
    </source>
</reference>